<sequence length="354" mass="38570">MSRALLTIVAIVLVGLGIVASSALFTVYETQQALVFQFGDPKQVIRQPGLHVKVPFVQDVVFIDKRILPLDSQPEEIIASDQRRLVVDAFLRFRVVDPLKLYQTTTTVAGARTRLGPLLNSSLRQVLGREPSNAIVSGERSQVMTEIQQLLNREAERFGIEVVDVRIKRADFPDEVSQTIFRRMQTAREQEAAQIRAQGDELSERIRADADRQRTEILAEARKNAEITRGEGDGIRTKTLADAANQDPEFYAFYRSLQAYETALQSDDTRMVLTPNSEFFRYFQGIPGPIVRPGPGRTDGAAILEQAGDLAAEQTATGGDEAAGPDAASTAPAPAAPAADAASDQQPAAAPAAQ</sequence>
<feature type="compositionally biased region" description="Low complexity" evidence="6">
    <location>
        <begin position="322"/>
        <end position="354"/>
    </location>
</feature>
<dbReference type="GO" id="GO:0008233">
    <property type="term" value="F:peptidase activity"/>
    <property type="evidence" value="ECO:0007669"/>
    <property type="project" value="UniProtKB-KW"/>
</dbReference>
<dbReference type="RefSeq" id="WP_379907003.1">
    <property type="nucleotide sequence ID" value="NZ_JBHRTR010000054.1"/>
</dbReference>
<dbReference type="InterPro" id="IPR010200">
    <property type="entry name" value="HflC"/>
</dbReference>
<evidence type="ECO:0000256" key="6">
    <source>
        <dbReference type="SAM" id="MobiDB-lite"/>
    </source>
</evidence>
<comment type="similarity">
    <text evidence="2">Belongs to the band 7/mec-2 family. HflC subfamily.</text>
</comment>
<evidence type="ECO:0000313" key="8">
    <source>
        <dbReference type="EMBL" id="MFC3231510.1"/>
    </source>
</evidence>
<keyword evidence="4" id="KW-1133">Transmembrane helix</keyword>
<proteinExistence type="inferred from homology"/>
<protein>
    <submittedName>
        <fullName evidence="8">Protease modulator HflC</fullName>
    </submittedName>
</protein>
<dbReference type="PANTHER" id="PTHR42911:SF1">
    <property type="entry name" value="MODULATOR OF FTSH PROTEASE HFLC"/>
    <property type="match status" value="1"/>
</dbReference>
<keyword evidence="9" id="KW-1185">Reference proteome</keyword>
<keyword evidence="8" id="KW-0378">Hydrolase</keyword>
<evidence type="ECO:0000313" key="9">
    <source>
        <dbReference type="Proteomes" id="UP001595528"/>
    </source>
</evidence>
<evidence type="ECO:0000256" key="1">
    <source>
        <dbReference type="ARBA" id="ARBA00004167"/>
    </source>
</evidence>
<evidence type="ECO:0000256" key="2">
    <source>
        <dbReference type="ARBA" id="ARBA00007862"/>
    </source>
</evidence>
<feature type="domain" description="Band 7" evidence="7">
    <location>
        <begin position="22"/>
        <end position="184"/>
    </location>
</feature>
<comment type="caution">
    <text evidence="8">The sequence shown here is derived from an EMBL/GenBank/DDBJ whole genome shotgun (WGS) entry which is preliminary data.</text>
</comment>
<dbReference type="SUPFAM" id="SSF117892">
    <property type="entry name" value="Band 7/SPFH domain"/>
    <property type="match status" value="1"/>
</dbReference>
<comment type="subcellular location">
    <subcellularLocation>
        <location evidence="1">Membrane</location>
        <topology evidence="1">Single-pass membrane protein</topology>
    </subcellularLocation>
</comment>
<accession>A0ABV7LB08</accession>
<organism evidence="8 9">
    <name type="scientific">Marinibaculum pumilum</name>
    <dbReference type="NCBI Taxonomy" id="1766165"/>
    <lineage>
        <taxon>Bacteria</taxon>
        <taxon>Pseudomonadati</taxon>
        <taxon>Pseudomonadota</taxon>
        <taxon>Alphaproteobacteria</taxon>
        <taxon>Rhodospirillales</taxon>
        <taxon>Rhodospirillaceae</taxon>
        <taxon>Marinibaculum</taxon>
    </lineage>
</organism>
<evidence type="ECO:0000259" key="7">
    <source>
        <dbReference type="SMART" id="SM00244"/>
    </source>
</evidence>
<dbReference type="InterPro" id="IPR001972">
    <property type="entry name" value="Stomatin_HflK_fam"/>
</dbReference>
<keyword evidence="8" id="KW-0645">Protease</keyword>
<dbReference type="Proteomes" id="UP001595528">
    <property type="component" value="Unassembled WGS sequence"/>
</dbReference>
<evidence type="ECO:0000256" key="3">
    <source>
        <dbReference type="ARBA" id="ARBA00022692"/>
    </source>
</evidence>
<name>A0ABV7LB08_9PROT</name>
<keyword evidence="5" id="KW-0472">Membrane</keyword>
<dbReference type="InterPro" id="IPR001107">
    <property type="entry name" value="Band_7"/>
</dbReference>
<dbReference type="SMART" id="SM00244">
    <property type="entry name" value="PHB"/>
    <property type="match status" value="1"/>
</dbReference>
<keyword evidence="3" id="KW-0812">Transmembrane</keyword>
<reference evidence="9" key="1">
    <citation type="journal article" date="2019" name="Int. J. Syst. Evol. Microbiol.">
        <title>The Global Catalogue of Microorganisms (GCM) 10K type strain sequencing project: providing services to taxonomists for standard genome sequencing and annotation.</title>
        <authorList>
            <consortium name="The Broad Institute Genomics Platform"/>
            <consortium name="The Broad Institute Genome Sequencing Center for Infectious Disease"/>
            <person name="Wu L."/>
            <person name="Ma J."/>
        </authorList>
    </citation>
    <scope>NUCLEOTIDE SEQUENCE [LARGE SCALE GENOMIC DNA]</scope>
    <source>
        <strain evidence="9">KCTC 42964</strain>
    </source>
</reference>
<dbReference type="NCBIfam" id="TIGR01932">
    <property type="entry name" value="hflC"/>
    <property type="match status" value="1"/>
</dbReference>
<dbReference type="Pfam" id="PF01145">
    <property type="entry name" value="Band_7"/>
    <property type="match status" value="1"/>
</dbReference>
<evidence type="ECO:0000256" key="5">
    <source>
        <dbReference type="ARBA" id="ARBA00023136"/>
    </source>
</evidence>
<dbReference type="InterPro" id="IPR036013">
    <property type="entry name" value="Band_7/SPFH_dom_sf"/>
</dbReference>
<dbReference type="PANTHER" id="PTHR42911">
    <property type="entry name" value="MODULATOR OF FTSH PROTEASE HFLC"/>
    <property type="match status" value="1"/>
</dbReference>
<dbReference type="EMBL" id="JBHRTR010000054">
    <property type="protein sequence ID" value="MFC3231510.1"/>
    <property type="molecule type" value="Genomic_DNA"/>
</dbReference>
<dbReference type="CDD" id="cd03405">
    <property type="entry name" value="SPFH_HflC"/>
    <property type="match status" value="1"/>
</dbReference>
<dbReference type="PRINTS" id="PR00721">
    <property type="entry name" value="STOMATIN"/>
</dbReference>
<gene>
    <name evidence="8" type="primary">hflC</name>
    <name evidence="8" type="ORF">ACFOGJ_29955</name>
</gene>
<dbReference type="Gene3D" id="3.30.479.30">
    <property type="entry name" value="Band 7 domain"/>
    <property type="match status" value="1"/>
</dbReference>
<evidence type="ECO:0000256" key="4">
    <source>
        <dbReference type="ARBA" id="ARBA00022989"/>
    </source>
</evidence>
<feature type="region of interest" description="Disordered" evidence="6">
    <location>
        <begin position="310"/>
        <end position="354"/>
    </location>
</feature>
<dbReference type="GO" id="GO:0006508">
    <property type="term" value="P:proteolysis"/>
    <property type="evidence" value="ECO:0007669"/>
    <property type="project" value="UniProtKB-KW"/>
</dbReference>